<protein>
    <submittedName>
        <fullName evidence="10">Uncharacterized protein LOC113519550</fullName>
    </submittedName>
</protein>
<keyword evidence="8" id="KW-1133">Transmembrane helix</keyword>
<evidence type="ECO:0000256" key="7">
    <source>
        <dbReference type="ARBA" id="ARBA00023033"/>
    </source>
</evidence>
<sequence length="1182" mass="136762">MSEIILNNYSAEYFLSYIFMFLMSGLMFLYMKHRQSRLYKLGNKLPGPWALPFIGNALSAIGIKTSGVVPIALMYGKKYGHVIRGWLGTRLFIFLTRAEDVEAILSSQEHIDKSSEYDLFKHWLGGGILISQGEKWRTDRKMIAPTFHMNVLKSFMPVFNAKSKDLVDQLKCEVGKTFDIHDNMSGTSVNILLETVMGINRKTEAKSGYDYAMAVMKMCDIIHQRHYKLWLRLDLTFKFTTLFKKQFELLNTIHGLTKQVIKAKKEIYLSNKASDTILIPKFNERLIKSNDHKQPEEKTATYSDDIFKHFKDDLDFNDENDIGEKKRLAFLDLLLEANQNGTNNFSDKDIKDQVNTIMFAGHDTVAASASFVLSLLGGHQNIQDRVYRELFEIFGDTNRPATFADTIQMKYLERVILESLRLFPPVPAIARHLKHDVTIKTKNYVLPANSTVVIIPYKIHRDPEVYKNPDKFDPDNFLPEYTQRRHYYSFIPFSAGPRSCIGRKYGMLKLKVLISTILRNYEIISKVPQEDCLQADIILKISDGFKINIEPRKRIINDISIVISAIRLNYYYKRLFDNSTKYYFIPFYISTKNKTVQCCFFKKELHNHSVRRLQCLFSFSTMSLVIEQEQIYQYDITRLLFYFLVIIMCGLWLLYRRQQQSRLYKLGNMIPGPPPLPLLGNSLLAFGKKPSDIMQIALKLSKKYISIGRIWIGSKLIIFLSEPDDVEVILNSHVHIDKSAEYRFFKPWLGEGLLISSGEKWRSHRKMIAPTFHINILKSFVGTFNENSKNVVEKMRSEIGKTFDVHNYMSGVTVDILLETAMGMTRNTQEQSGLDYAMAVMKMCDIIHQRHYTLWMRFDSIFKFSSFFKQQTKLLSIIHGLTNKVIKEKKQVYVDNKTKGIVPPTLEELTRPCDNDISSDGKSISDNVFKGYRDDLDFNDEYDVGIKKRLAFLDLMIESAQNGTNNITDHEIKDEVDTIMFEGHDTTAAGSSFVLSLLGIYQDVQKKVYDELYEIFGDSDRATTFGDTLKMKYLERVILESLRLYPPVPMIARKLKRDVKIITNNYVLPAGSTVVIGTYKIHRSPKYYKNPDKFDPDNFLPENTQNRHYYSFIPFSAGPRSCVGRKYAILKLKVLLSTILRNYKVVSDISEEQFILQADIILKRTDGFMIKIEPRKRIPSTA</sequence>
<comment type="cofactor">
    <cofactor evidence="1">
        <name>heme</name>
        <dbReference type="ChEBI" id="CHEBI:30413"/>
    </cofactor>
</comment>
<dbReference type="PROSITE" id="PS00086">
    <property type="entry name" value="CYTOCHROME_P450"/>
    <property type="match status" value="2"/>
</dbReference>
<evidence type="ECO:0000256" key="3">
    <source>
        <dbReference type="ARBA" id="ARBA00022617"/>
    </source>
</evidence>
<dbReference type="RefSeq" id="XP_052758279.1">
    <property type="nucleotide sequence ID" value="XM_052902319.1"/>
</dbReference>
<evidence type="ECO:0000313" key="9">
    <source>
        <dbReference type="Proteomes" id="UP001652740"/>
    </source>
</evidence>
<gene>
    <name evidence="10" type="primary">LOC113519550</name>
</gene>
<evidence type="ECO:0000256" key="2">
    <source>
        <dbReference type="ARBA" id="ARBA00010617"/>
    </source>
</evidence>
<keyword evidence="6" id="KW-0408">Iron</keyword>
<evidence type="ECO:0000313" key="10">
    <source>
        <dbReference type="RefSeq" id="XP_052758279.1"/>
    </source>
</evidence>
<keyword evidence="7" id="KW-0503">Monooxygenase</keyword>
<dbReference type="Proteomes" id="UP001652740">
    <property type="component" value="Unplaced"/>
</dbReference>
<dbReference type="Gene3D" id="1.10.630.10">
    <property type="entry name" value="Cytochrome P450"/>
    <property type="match status" value="2"/>
</dbReference>
<evidence type="ECO:0000256" key="8">
    <source>
        <dbReference type="SAM" id="Phobius"/>
    </source>
</evidence>
<evidence type="ECO:0000256" key="5">
    <source>
        <dbReference type="ARBA" id="ARBA00023002"/>
    </source>
</evidence>
<reference evidence="10" key="1">
    <citation type="submission" date="2025-08" db="UniProtKB">
        <authorList>
            <consortium name="RefSeq"/>
        </authorList>
    </citation>
    <scope>IDENTIFICATION</scope>
    <source>
        <tissue evidence="10">Whole larvae</tissue>
    </source>
</reference>
<dbReference type="InterPro" id="IPR050196">
    <property type="entry name" value="Cytochrome_P450_Monoox"/>
</dbReference>
<organism evidence="9 10">
    <name type="scientific">Galleria mellonella</name>
    <name type="common">Greater wax moth</name>
    <dbReference type="NCBI Taxonomy" id="7137"/>
    <lineage>
        <taxon>Eukaryota</taxon>
        <taxon>Metazoa</taxon>
        <taxon>Ecdysozoa</taxon>
        <taxon>Arthropoda</taxon>
        <taxon>Hexapoda</taxon>
        <taxon>Insecta</taxon>
        <taxon>Pterygota</taxon>
        <taxon>Neoptera</taxon>
        <taxon>Endopterygota</taxon>
        <taxon>Lepidoptera</taxon>
        <taxon>Glossata</taxon>
        <taxon>Ditrysia</taxon>
        <taxon>Pyraloidea</taxon>
        <taxon>Pyralidae</taxon>
        <taxon>Galleriinae</taxon>
        <taxon>Galleria</taxon>
    </lineage>
</organism>
<dbReference type="InterPro" id="IPR001128">
    <property type="entry name" value="Cyt_P450"/>
</dbReference>
<keyword evidence="9" id="KW-1185">Reference proteome</keyword>
<dbReference type="Pfam" id="PF00067">
    <property type="entry name" value="p450"/>
    <property type="match status" value="2"/>
</dbReference>
<feature type="transmembrane region" description="Helical" evidence="8">
    <location>
        <begin position="639"/>
        <end position="655"/>
    </location>
</feature>
<keyword evidence="8" id="KW-0812">Transmembrane</keyword>
<dbReference type="PANTHER" id="PTHR24291">
    <property type="entry name" value="CYTOCHROME P450 FAMILY 4"/>
    <property type="match status" value="1"/>
</dbReference>
<keyword evidence="8" id="KW-0472">Membrane</keyword>
<dbReference type="InterPro" id="IPR036396">
    <property type="entry name" value="Cyt_P450_sf"/>
</dbReference>
<accession>A0ABM3N3Z0</accession>
<dbReference type="InterPro" id="IPR017972">
    <property type="entry name" value="Cyt_P450_CS"/>
</dbReference>
<evidence type="ECO:0000256" key="1">
    <source>
        <dbReference type="ARBA" id="ARBA00001971"/>
    </source>
</evidence>
<proteinExistence type="inferred from homology"/>
<dbReference type="CDD" id="cd20628">
    <property type="entry name" value="CYP4"/>
    <property type="match status" value="2"/>
</dbReference>
<keyword evidence="4" id="KW-0479">Metal-binding</keyword>
<dbReference type="PRINTS" id="PR00385">
    <property type="entry name" value="P450"/>
</dbReference>
<feature type="transmembrane region" description="Helical" evidence="8">
    <location>
        <begin position="13"/>
        <end position="31"/>
    </location>
</feature>
<evidence type="ECO:0000256" key="6">
    <source>
        <dbReference type="ARBA" id="ARBA00023004"/>
    </source>
</evidence>
<dbReference type="PANTHER" id="PTHR24291:SF106">
    <property type="entry name" value="CYTOCHROME P450 4G1-RELATED"/>
    <property type="match status" value="1"/>
</dbReference>
<dbReference type="GeneID" id="113519550"/>
<dbReference type="PRINTS" id="PR00463">
    <property type="entry name" value="EP450I"/>
</dbReference>
<dbReference type="SUPFAM" id="SSF48264">
    <property type="entry name" value="Cytochrome P450"/>
    <property type="match status" value="2"/>
</dbReference>
<keyword evidence="5" id="KW-0560">Oxidoreductase</keyword>
<dbReference type="InterPro" id="IPR002401">
    <property type="entry name" value="Cyt_P450_E_grp-I"/>
</dbReference>
<comment type="similarity">
    <text evidence="2">Belongs to the cytochrome P450 family.</text>
</comment>
<keyword evidence="3" id="KW-0349">Heme</keyword>
<name>A0ABM3N3Z0_GALME</name>
<evidence type="ECO:0000256" key="4">
    <source>
        <dbReference type="ARBA" id="ARBA00022723"/>
    </source>
</evidence>